<organism evidence="1 2">
    <name type="scientific">Bordetella genomosp. 11</name>
    <dbReference type="NCBI Taxonomy" id="1416808"/>
    <lineage>
        <taxon>Bacteria</taxon>
        <taxon>Pseudomonadati</taxon>
        <taxon>Pseudomonadota</taxon>
        <taxon>Betaproteobacteria</taxon>
        <taxon>Burkholderiales</taxon>
        <taxon>Alcaligenaceae</taxon>
        <taxon>Bordetella</taxon>
    </lineage>
</organism>
<reference evidence="2" key="1">
    <citation type="submission" date="2017-05" db="EMBL/GenBank/DDBJ databases">
        <title>Complete and WGS of Bordetella genogroups.</title>
        <authorList>
            <person name="Spilker T."/>
            <person name="Lipuma J."/>
        </authorList>
    </citation>
    <scope>NUCLEOTIDE SEQUENCE [LARGE SCALE GENOMIC DNA]</scope>
    <source>
        <strain evidence="2">AU8856</strain>
    </source>
</reference>
<dbReference type="AlphaFoldDB" id="A0A261UFU9"/>
<comment type="caution">
    <text evidence="1">The sequence shown here is derived from an EMBL/GenBank/DDBJ whole genome shotgun (WGS) entry which is preliminary data.</text>
</comment>
<dbReference type="RefSeq" id="WP_094842215.1">
    <property type="nucleotide sequence ID" value="NZ_NEVS01000004.1"/>
</dbReference>
<keyword evidence="2" id="KW-1185">Reference proteome</keyword>
<proteinExistence type="predicted"/>
<name>A0A261UFU9_9BORD</name>
<sequence>MLQNNTVYKGYRLNAKIARPPAVANGSPMFAATILVGIASSPEAGESYEVPRFAEGGFVVSPGEAVHAAILFGRTVVDGLPARPSKPAQD</sequence>
<dbReference type="OrthoDB" id="8637534at2"/>
<gene>
    <name evidence="1" type="ORF">CAL28_15640</name>
</gene>
<protein>
    <submittedName>
        <fullName evidence="1">Uncharacterized protein</fullName>
    </submittedName>
</protein>
<evidence type="ECO:0000313" key="2">
    <source>
        <dbReference type="Proteomes" id="UP000215767"/>
    </source>
</evidence>
<dbReference type="Proteomes" id="UP000215767">
    <property type="component" value="Unassembled WGS sequence"/>
</dbReference>
<dbReference type="EMBL" id="NEVS01000004">
    <property type="protein sequence ID" value="OZI60809.1"/>
    <property type="molecule type" value="Genomic_DNA"/>
</dbReference>
<accession>A0A261UFU9</accession>
<evidence type="ECO:0000313" key="1">
    <source>
        <dbReference type="EMBL" id="OZI60809.1"/>
    </source>
</evidence>